<keyword evidence="9" id="KW-0732">Signal</keyword>
<dbReference type="InterPro" id="IPR038357">
    <property type="entry name" value="KEN_sf"/>
</dbReference>
<name>A0A6U6B4X1_GUITH</name>
<feature type="compositionally biased region" description="Polar residues" evidence="8">
    <location>
        <begin position="621"/>
        <end position="636"/>
    </location>
</feature>
<evidence type="ECO:0000256" key="8">
    <source>
        <dbReference type="SAM" id="MobiDB-lite"/>
    </source>
</evidence>
<evidence type="ECO:0000313" key="11">
    <source>
        <dbReference type="EMBL" id="CAE2312631.1"/>
    </source>
</evidence>
<dbReference type="GO" id="GO:0036498">
    <property type="term" value="P:IRE1-mediated unfolded protein response"/>
    <property type="evidence" value="ECO:0007669"/>
    <property type="project" value="TreeGrafter"/>
</dbReference>
<dbReference type="InterPro" id="IPR011009">
    <property type="entry name" value="Kinase-like_dom_sf"/>
</dbReference>
<dbReference type="SMART" id="SM00220">
    <property type="entry name" value="S_TKc"/>
    <property type="match status" value="1"/>
</dbReference>
<evidence type="ECO:0000259" key="10">
    <source>
        <dbReference type="PROSITE" id="PS50011"/>
    </source>
</evidence>
<dbReference type="SUPFAM" id="SSF48452">
    <property type="entry name" value="TPR-like"/>
    <property type="match status" value="1"/>
</dbReference>
<keyword evidence="4" id="KW-0547">Nucleotide-binding</keyword>
<dbReference type="GO" id="GO:0006397">
    <property type="term" value="P:mRNA processing"/>
    <property type="evidence" value="ECO:0007669"/>
    <property type="project" value="InterPro"/>
</dbReference>
<sequence>MKISQMRQLILSHAPLSLICSPVSAALATSPGGIVSVTSPQGSGMGHFSLTPPTISSNARTWSSEELPWDKSFKTSCAERNAEAAAEPTTVCGSTLLPTFASSSISYPVLSDHWTATNSTIECRVRLVKVKKSVSIGVKQATLKLGRAWHELKSDGKVWYVMLSMNESDGIEAKRSNVFVSVQSGRETLFSHHIQHETDALMGKSLLVNWDQPSTAVYSEIVVSMEVNLQNGTIEFWINEEKLDFVLTGLNGEIQMAVQFHSSADKVEILRPSASRKSGKSSSAKGLQRLKVEDRVKILKEKGNLAFKSQDFRHAVQIFSLALKLAPDNHILYSNRSAAHLALKHHEKALGDAESALKLKPDWSKGYLRKGDAMKQSGRLEQALEAYREGLAVDETCQELVERVAAVEKQRELEAEEMKERERQKEIEESRRAAEEQRKRAEAEKKAKALQERERKRLLYKQARQKEKREMQMKLAKFAADDSSVISSNVLNESCEDEWRPRSISLLHGPEVHDDLQSACAFVEEGKDVIYEEDRDILGVGLAGPERESGVKNVWVNGSRNLFHQAGSCDVGVGAQKSMSRGEETTPEAVAPAHVESNEGLEDRRHADVETPPAPSDPDGANSSSSARVENAQQTIPARKWKQRSIRWRDKLAKLASLQDKDVRSVGEIVFSADVSANSFYHIDHGAKGTLVFVGLHKNGTECAIKRMQRLQVTRNIIQEEVAALNHAGLDRCPYIVAYEADAQDENFEYLALQLCEWNLEEYVQEHGCIREVEVQAFARDMLQGLAWLARANQVHRDIKPRNLLLDTKGRLLLADFGLVREIGHNASSVHSGEAGTMGWMATEVLAALGAGSGGRWKHKSDVQVAGMVIFYMLTGGKHPFGSNAITTQFNILQGRIVNLELLNGSLLARDAVEWMLTPDVDSRPTAMEVLECHPYFWTLSDGSLNPEKCANFVAHIAMTHQCRHPDTFPAWHEFDTQGCQELFAPHGDWNLAGAINAKIIANKQRFQQKAENGKEYVTSSACDLLRLIRNILMHHTDDDRALMGRNKSAASYITSRDWFPALLARIFKLVRTSDLRRHPDIINFCSA</sequence>
<dbReference type="InterPro" id="IPR000719">
    <property type="entry name" value="Prot_kinase_dom"/>
</dbReference>
<keyword evidence="6" id="KW-0067">ATP-binding</keyword>
<feature type="repeat" description="TPR" evidence="7">
    <location>
        <begin position="296"/>
        <end position="329"/>
    </location>
</feature>
<keyword evidence="2" id="KW-0963">Cytoplasm</keyword>
<evidence type="ECO:0000256" key="3">
    <source>
        <dbReference type="ARBA" id="ARBA00022737"/>
    </source>
</evidence>
<keyword evidence="5 7" id="KW-0802">TPR repeat</keyword>
<evidence type="ECO:0000313" key="12">
    <source>
        <dbReference type="EMBL" id="CAE2312635.1"/>
    </source>
</evidence>
<dbReference type="Gene3D" id="1.10.510.10">
    <property type="entry name" value="Transferase(Phosphotransferase) domain 1"/>
    <property type="match status" value="1"/>
</dbReference>
<dbReference type="InterPro" id="IPR019734">
    <property type="entry name" value="TPR_rpt"/>
</dbReference>
<evidence type="ECO:0000256" key="9">
    <source>
        <dbReference type="SAM" id="SignalP"/>
    </source>
</evidence>
<dbReference type="EMBL" id="HBKN01028763">
    <property type="protein sequence ID" value="CAE2312631.1"/>
    <property type="molecule type" value="Transcribed_RNA"/>
</dbReference>
<accession>A0A6U6B4X1</accession>
<feature type="domain" description="Protein kinase" evidence="10">
    <location>
        <begin position="677"/>
        <end position="937"/>
    </location>
</feature>
<dbReference type="Pfam" id="PF06479">
    <property type="entry name" value="Ribonuc_2-5A"/>
    <property type="match status" value="1"/>
</dbReference>
<evidence type="ECO:0000256" key="7">
    <source>
        <dbReference type="PROSITE-ProRule" id="PRU00339"/>
    </source>
</evidence>
<proteinExistence type="predicted"/>
<dbReference type="Gene3D" id="1.25.40.10">
    <property type="entry name" value="Tetratricopeptide repeat domain"/>
    <property type="match status" value="1"/>
</dbReference>
<dbReference type="Gene3D" id="3.30.200.20">
    <property type="entry name" value="Phosphorylase Kinase, domain 1"/>
    <property type="match status" value="1"/>
</dbReference>
<feature type="chain" id="PRO_5035585937" description="Protein kinase domain-containing protein" evidence="9">
    <location>
        <begin position="26"/>
        <end position="1088"/>
    </location>
</feature>
<feature type="repeat" description="TPR" evidence="7">
    <location>
        <begin position="364"/>
        <end position="397"/>
    </location>
</feature>
<dbReference type="InterPro" id="IPR011990">
    <property type="entry name" value="TPR-like_helical_dom_sf"/>
</dbReference>
<keyword evidence="3" id="KW-0677">Repeat</keyword>
<evidence type="ECO:0000256" key="4">
    <source>
        <dbReference type="ARBA" id="ARBA00022741"/>
    </source>
</evidence>
<evidence type="ECO:0000256" key="1">
    <source>
        <dbReference type="ARBA" id="ARBA00004496"/>
    </source>
</evidence>
<feature type="region of interest" description="Disordered" evidence="8">
    <location>
        <begin position="416"/>
        <end position="450"/>
    </location>
</feature>
<organism evidence="11">
    <name type="scientific">Guillardia theta</name>
    <name type="common">Cryptophyte</name>
    <name type="synonym">Cryptomonas phi</name>
    <dbReference type="NCBI Taxonomy" id="55529"/>
    <lineage>
        <taxon>Eukaryota</taxon>
        <taxon>Cryptophyceae</taxon>
        <taxon>Pyrenomonadales</taxon>
        <taxon>Geminigeraceae</taxon>
        <taxon>Guillardia</taxon>
    </lineage>
</organism>
<gene>
    <name evidence="11" type="ORF">GTHE00462_LOCUS22300</name>
    <name evidence="12" type="ORF">GTHE00462_LOCUS22301</name>
</gene>
<evidence type="ECO:0000256" key="6">
    <source>
        <dbReference type="ARBA" id="ARBA00022840"/>
    </source>
</evidence>
<dbReference type="InterPro" id="IPR045133">
    <property type="entry name" value="IRE1/2-like"/>
</dbReference>
<dbReference type="FunFam" id="1.25.40.10:FF:000020">
    <property type="entry name" value="Stress-induced phosphoprotein 1"/>
    <property type="match status" value="1"/>
</dbReference>
<evidence type="ECO:0000256" key="2">
    <source>
        <dbReference type="ARBA" id="ARBA00022490"/>
    </source>
</evidence>
<comment type="subcellular location">
    <subcellularLocation>
        <location evidence="1">Cytoplasm</location>
    </subcellularLocation>
</comment>
<dbReference type="PROSITE" id="PS50005">
    <property type="entry name" value="TPR"/>
    <property type="match status" value="2"/>
</dbReference>
<dbReference type="GO" id="GO:0005524">
    <property type="term" value="F:ATP binding"/>
    <property type="evidence" value="ECO:0007669"/>
    <property type="project" value="UniProtKB-KW"/>
</dbReference>
<dbReference type="PROSITE" id="PS50011">
    <property type="entry name" value="PROTEIN_KINASE_DOM"/>
    <property type="match status" value="1"/>
</dbReference>
<protein>
    <recommendedName>
        <fullName evidence="10">Protein kinase domain-containing protein</fullName>
    </recommendedName>
</protein>
<dbReference type="AlphaFoldDB" id="A0A6U6B4X1"/>
<feature type="region of interest" description="Disordered" evidence="8">
    <location>
        <begin position="575"/>
        <end position="642"/>
    </location>
</feature>
<dbReference type="PANTHER" id="PTHR13954">
    <property type="entry name" value="IRE1-RELATED"/>
    <property type="match status" value="1"/>
</dbReference>
<dbReference type="Pfam" id="PF13181">
    <property type="entry name" value="TPR_8"/>
    <property type="match status" value="1"/>
</dbReference>
<dbReference type="EMBL" id="HBKN01028764">
    <property type="protein sequence ID" value="CAE2312635.1"/>
    <property type="molecule type" value="Transcribed_RNA"/>
</dbReference>
<dbReference type="SUPFAM" id="SSF56112">
    <property type="entry name" value="Protein kinase-like (PK-like)"/>
    <property type="match status" value="1"/>
</dbReference>
<dbReference type="GO" id="GO:0004521">
    <property type="term" value="F:RNA endonuclease activity"/>
    <property type="evidence" value="ECO:0007669"/>
    <property type="project" value="InterPro"/>
</dbReference>
<dbReference type="GO" id="GO:0004674">
    <property type="term" value="F:protein serine/threonine kinase activity"/>
    <property type="evidence" value="ECO:0007669"/>
    <property type="project" value="InterPro"/>
</dbReference>
<dbReference type="GO" id="GO:0051082">
    <property type="term" value="F:unfolded protein binding"/>
    <property type="evidence" value="ECO:0007669"/>
    <property type="project" value="TreeGrafter"/>
</dbReference>
<dbReference type="Pfam" id="PF00069">
    <property type="entry name" value="Pkinase"/>
    <property type="match status" value="1"/>
</dbReference>
<reference evidence="11" key="1">
    <citation type="submission" date="2021-01" db="EMBL/GenBank/DDBJ databases">
        <authorList>
            <person name="Corre E."/>
            <person name="Pelletier E."/>
            <person name="Niang G."/>
            <person name="Scheremetjew M."/>
            <person name="Finn R."/>
            <person name="Kale V."/>
            <person name="Holt S."/>
            <person name="Cochrane G."/>
            <person name="Meng A."/>
            <person name="Brown T."/>
            <person name="Cohen L."/>
        </authorList>
    </citation>
    <scope>NUCLEOTIDE SEQUENCE</scope>
    <source>
        <strain evidence="11">CCMP 2712</strain>
    </source>
</reference>
<feature type="signal peptide" evidence="9">
    <location>
        <begin position="1"/>
        <end position="25"/>
    </location>
</feature>
<evidence type="ECO:0000256" key="5">
    <source>
        <dbReference type="ARBA" id="ARBA00022803"/>
    </source>
</evidence>
<dbReference type="GO" id="GO:1990604">
    <property type="term" value="C:IRE1-TRAF2-ASK1 complex"/>
    <property type="evidence" value="ECO:0007669"/>
    <property type="project" value="TreeGrafter"/>
</dbReference>
<dbReference type="SMART" id="SM00028">
    <property type="entry name" value="TPR"/>
    <property type="match status" value="3"/>
</dbReference>
<dbReference type="PANTHER" id="PTHR13954:SF28">
    <property type="match status" value="1"/>
</dbReference>
<dbReference type="InterPro" id="IPR010513">
    <property type="entry name" value="KEN_dom"/>
</dbReference>
<dbReference type="Gene3D" id="1.20.1440.180">
    <property type="entry name" value="KEN domain"/>
    <property type="match status" value="1"/>
</dbReference>